<organism evidence="2 3">
    <name type="scientific">Artemisia annua</name>
    <name type="common">Sweet wormwood</name>
    <dbReference type="NCBI Taxonomy" id="35608"/>
    <lineage>
        <taxon>Eukaryota</taxon>
        <taxon>Viridiplantae</taxon>
        <taxon>Streptophyta</taxon>
        <taxon>Embryophyta</taxon>
        <taxon>Tracheophyta</taxon>
        <taxon>Spermatophyta</taxon>
        <taxon>Magnoliopsida</taxon>
        <taxon>eudicotyledons</taxon>
        <taxon>Gunneridae</taxon>
        <taxon>Pentapetalae</taxon>
        <taxon>asterids</taxon>
        <taxon>campanulids</taxon>
        <taxon>Asterales</taxon>
        <taxon>Asteraceae</taxon>
        <taxon>Asteroideae</taxon>
        <taxon>Anthemideae</taxon>
        <taxon>Artemisiinae</taxon>
        <taxon>Artemisia</taxon>
    </lineage>
</organism>
<gene>
    <name evidence="2" type="ORF">CTI12_AA247700</name>
</gene>
<accession>A0A2U1NN55</accession>
<dbReference type="GO" id="GO:0003964">
    <property type="term" value="F:RNA-directed DNA polymerase activity"/>
    <property type="evidence" value="ECO:0007669"/>
    <property type="project" value="UniProtKB-KW"/>
</dbReference>
<reference evidence="2 3" key="1">
    <citation type="journal article" date="2018" name="Mol. Plant">
        <title>The genome of Artemisia annua provides insight into the evolution of Asteraceae family and artemisinin biosynthesis.</title>
        <authorList>
            <person name="Shen Q."/>
            <person name="Zhang L."/>
            <person name="Liao Z."/>
            <person name="Wang S."/>
            <person name="Yan T."/>
            <person name="Shi P."/>
            <person name="Liu M."/>
            <person name="Fu X."/>
            <person name="Pan Q."/>
            <person name="Wang Y."/>
            <person name="Lv Z."/>
            <person name="Lu X."/>
            <person name="Zhang F."/>
            <person name="Jiang W."/>
            <person name="Ma Y."/>
            <person name="Chen M."/>
            <person name="Hao X."/>
            <person name="Li L."/>
            <person name="Tang Y."/>
            <person name="Lv G."/>
            <person name="Zhou Y."/>
            <person name="Sun X."/>
            <person name="Brodelius P.E."/>
            <person name="Rose J.K.C."/>
            <person name="Tang K."/>
        </authorList>
    </citation>
    <scope>NUCLEOTIDE SEQUENCE [LARGE SCALE GENOMIC DNA]</scope>
    <source>
        <strain evidence="3">cv. Huhao1</strain>
        <tissue evidence="2">Leaf</tissue>
    </source>
</reference>
<dbReference type="PANTHER" id="PTHR33240:SF15">
    <property type="entry name" value="GAG-PRO-LIKE PROTEIN"/>
    <property type="match status" value="1"/>
</dbReference>
<protein>
    <submittedName>
        <fullName evidence="2">Reverse transcriptase domain-containing protein</fullName>
    </submittedName>
</protein>
<dbReference type="Gene3D" id="2.40.70.10">
    <property type="entry name" value="Acid Proteases"/>
    <property type="match status" value="1"/>
</dbReference>
<dbReference type="OrthoDB" id="2919534at2759"/>
<proteinExistence type="predicted"/>
<dbReference type="PANTHER" id="PTHR33240">
    <property type="entry name" value="OS08G0508500 PROTEIN"/>
    <property type="match status" value="1"/>
</dbReference>
<evidence type="ECO:0000256" key="1">
    <source>
        <dbReference type="SAM" id="MobiDB-lite"/>
    </source>
</evidence>
<dbReference type="AlphaFoldDB" id="A0A2U1NN55"/>
<keyword evidence="3" id="KW-1185">Reference proteome</keyword>
<evidence type="ECO:0000313" key="3">
    <source>
        <dbReference type="Proteomes" id="UP000245207"/>
    </source>
</evidence>
<name>A0A2U1NN55_ARTAN</name>
<keyword evidence="2" id="KW-0695">RNA-directed DNA polymerase</keyword>
<feature type="compositionally biased region" description="Basic and acidic residues" evidence="1">
    <location>
        <begin position="300"/>
        <end position="311"/>
    </location>
</feature>
<feature type="region of interest" description="Disordered" evidence="1">
    <location>
        <begin position="286"/>
        <end position="311"/>
    </location>
</feature>
<keyword evidence="2" id="KW-0808">Transferase</keyword>
<keyword evidence="2" id="KW-0548">Nucleotidyltransferase</keyword>
<dbReference type="EMBL" id="PKPP01002487">
    <property type="protein sequence ID" value="PWA74947.1"/>
    <property type="molecule type" value="Genomic_DNA"/>
</dbReference>
<comment type="caution">
    <text evidence="2">The sequence shown here is derived from an EMBL/GenBank/DDBJ whole genome shotgun (WGS) entry which is preliminary data.</text>
</comment>
<dbReference type="InterPro" id="IPR021109">
    <property type="entry name" value="Peptidase_aspartic_dom_sf"/>
</dbReference>
<evidence type="ECO:0000313" key="2">
    <source>
        <dbReference type="EMBL" id="PWA74947.1"/>
    </source>
</evidence>
<dbReference type="Proteomes" id="UP000245207">
    <property type="component" value="Unassembled WGS sequence"/>
</dbReference>
<sequence>MSGTTRINLSRKEEGWGRGTFAVQKNMLLTLLPGEDRKQKSTFTDEAWQNIPITFPPVGAEDLSEAAIVVEAEIEGYLVKRIHVDKGASVEIMYKQCFDNFHPSIRARLVETHTTLLGFSGEQVKPLGKIELEVCFGNDGLCARTTKKFIVVSASSPYNVILGKRGLKKLRAIPSTIHSMMKFPTPRGIATLVTQSVSVYEFRSEKKRQIEKDPEEERQREIGMTEEVLVNPAHPDQLVTVGRELTKEGEEGLKSLLKKSLDVFSWEPLDMNRIPRRIIEHTLNTNPTITPDMMRSLDPQGRDKQKGKGRP</sequence>